<gene>
    <name evidence="1" type="ORF">CS063_06290</name>
</gene>
<proteinExistence type="predicted"/>
<dbReference type="EMBL" id="PEDL01000004">
    <property type="protein sequence ID" value="PHV71296.1"/>
    <property type="molecule type" value="Genomic_DNA"/>
</dbReference>
<organism evidence="1 2">
    <name type="scientific">Sporanaerobium hydrogeniformans</name>
    <dbReference type="NCBI Taxonomy" id="3072179"/>
    <lineage>
        <taxon>Bacteria</taxon>
        <taxon>Bacillati</taxon>
        <taxon>Bacillota</taxon>
        <taxon>Clostridia</taxon>
        <taxon>Lachnospirales</taxon>
        <taxon>Lachnospiraceae</taxon>
        <taxon>Sporanaerobium</taxon>
    </lineage>
</organism>
<keyword evidence="2" id="KW-1185">Reference proteome</keyword>
<sequence length="618" mass="68953">MKKRIMSILLILCMVLSLHMTAYARCPMDVLIGTNEPWGMTRTFVVGDAFDGIGEIYEHKKGGIISHTKNREWWANGVQIKQGDVFKQVGMYEMVMRSGNIVATPYKFDVIPRLDHGWQNVSKLALITPPKTTYRQGADPFDPRDIVVRITFRNGQTQDLHHEDLMIFAGPRGMRSYADGVRVQQGFRFFEAGERDFIVRVVGKELTIPFTVTPFVTAVELTQEPMKGGNRTDTTIRSSDFEVRATFKDGSSQLINGDCLRILGNGNRLFFGGEYDFGVSSVTVNITMGNFSIRRVLHTVAGLNILSFPKKTAYSVGNGFDSTGFNAVINDGGKNINVNDRITFYMDNVQLTQGRAFTTARKNRVVEVRYAGRKVAEYTIHVYDGTVSAQAAPVPAPVKSPAAAVTVPEVKVLNNKEYGGAPYRNKPEGNVLGTIPQGTKVLLLEKRRDGYAWVRWNGMEYYVWAERIEIPTPASTATSSTSPNANATVLESGDYYMKIGDRYIYPAGGDHYWLEVSSDKPDKPFSVKLVNNSADRGPEYTIIYDGRYVYMDTSCPASMQLHSNNVPHSWRINTYSKFSTIRDYKNQALLVNTFGGTVFVSSISGSAPELGRIVFIKD</sequence>
<evidence type="ECO:0000313" key="2">
    <source>
        <dbReference type="Proteomes" id="UP000224460"/>
    </source>
</evidence>
<name>A0AC61DDM4_9FIRM</name>
<accession>A0AC61DDM4</accession>
<evidence type="ECO:0000313" key="1">
    <source>
        <dbReference type="EMBL" id="PHV71296.1"/>
    </source>
</evidence>
<protein>
    <submittedName>
        <fullName evidence="1">Uncharacterized protein</fullName>
    </submittedName>
</protein>
<dbReference type="Proteomes" id="UP000224460">
    <property type="component" value="Unassembled WGS sequence"/>
</dbReference>
<comment type="caution">
    <text evidence="1">The sequence shown here is derived from an EMBL/GenBank/DDBJ whole genome shotgun (WGS) entry which is preliminary data.</text>
</comment>
<reference evidence="1" key="1">
    <citation type="submission" date="2017-10" db="EMBL/GenBank/DDBJ databases">
        <title>Genome sequence of cellulolytic Lachnospiraceae bacterium XHS1971 isolated from hotspring sediment.</title>
        <authorList>
            <person name="Vasudevan G."/>
            <person name="Joshi A.J."/>
            <person name="Hivarkar S."/>
            <person name="Lanjekar V.B."/>
            <person name="Dhakephalkar P.K."/>
            <person name="Dagar S."/>
        </authorList>
    </citation>
    <scope>NUCLEOTIDE SEQUENCE</scope>
    <source>
        <strain evidence="1">XHS1971</strain>
    </source>
</reference>